<name>B9DLS7_STACT</name>
<feature type="transmembrane region" description="Helical" evidence="2">
    <location>
        <begin position="12"/>
        <end position="29"/>
    </location>
</feature>
<evidence type="ECO:0000313" key="5">
    <source>
        <dbReference type="Proteomes" id="UP000000444"/>
    </source>
</evidence>
<feature type="compositionally biased region" description="Polar residues" evidence="1">
    <location>
        <begin position="348"/>
        <end position="358"/>
    </location>
</feature>
<gene>
    <name evidence="4" type="ordered locus">Sca_1832</name>
</gene>
<accession>B9DLS7</accession>
<dbReference type="RefSeq" id="WP_015901073.1">
    <property type="nucleotide sequence ID" value="NC_012121.1"/>
</dbReference>
<feature type="transmembrane region" description="Helical" evidence="2">
    <location>
        <begin position="150"/>
        <end position="166"/>
    </location>
</feature>
<feature type="transmembrane region" description="Helical" evidence="2">
    <location>
        <begin position="41"/>
        <end position="61"/>
    </location>
</feature>
<feature type="compositionally biased region" description="Basic and acidic residues" evidence="1">
    <location>
        <begin position="293"/>
        <end position="310"/>
    </location>
</feature>
<sequence length="358" mass="41052">MNMKRISGFQWAMTIFVFFVLAFAFPLILKDFQAEVPFKRFVFDMSTLAPFIAAIICIIVFKNKRAQIASLKLSLSFKVIERLLLALILPLIIFIICMFIFNNYADSFILLQSKNLSVSVWTILIGHLFMAFFVEFGFRSYLQNIVETKMNTFFASIIVGVLYAIWNVNTTYSTEFTLYNLLYNFSFSMIIGELIRATKGRTIYIAVVFHAAMTFALVFFFSEEVGDLFSMKVIALSTAAVAVVYIILSLIIRACLYYFTKDSLEEVAPDNYLEYPKDPEDDDIKTSPAAKAQTEEKEVHEKTSAEKESTETSEEAEERPTSSVVKDVKDEIKQSEENTEENTETNKRSPFSNNNHRR</sequence>
<evidence type="ECO:0000256" key="1">
    <source>
        <dbReference type="SAM" id="MobiDB-lite"/>
    </source>
</evidence>
<keyword evidence="2" id="KW-1133">Transmembrane helix</keyword>
<reference evidence="4 5" key="1">
    <citation type="journal article" date="2009" name="Appl. Environ. Microbiol.">
        <title>Genome analysis of the meat starter culture bacterium Staphylococcus carnosus TM300.</title>
        <authorList>
            <person name="Rosenstein R."/>
            <person name="Nerz C."/>
            <person name="Biswas L."/>
            <person name="Resch A."/>
            <person name="Raddatz G."/>
            <person name="Schuster S.C."/>
            <person name="Goetz F."/>
        </authorList>
    </citation>
    <scope>NUCLEOTIDE SEQUENCE [LARGE SCALE GENOMIC DNA]</scope>
    <source>
        <strain evidence="4 5">TM300</strain>
    </source>
</reference>
<feature type="transmembrane region" description="Helical" evidence="2">
    <location>
        <begin position="202"/>
        <end position="221"/>
    </location>
</feature>
<feature type="transmembrane region" description="Helical" evidence="2">
    <location>
        <begin position="233"/>
        <end position="259"/>
    </location>
</feature>
<keyword evidence="2" id="KW-0472">Membrane</keyword>
<protein>
    <recommendedName>
        <fullName evidence="3">CAAX prenyl protease 2/Lysostaphin resistance protein A-like domain-containing protein</fullName>
    </recommendedName>
</protein>
<proteinExistence type="predicted"/>
<dbReference type="AlphaFoldDB" id="B9DLS7"/>
<dbReference type="GO" id="GO:0080120">
    <property type="term" value="P:CAAX-box protein maturation"/>
    <property type="evidence" value="ECO:0007669"/>
    <property type="project" value="UniProtKB-ARBA"/>
</dbReference>
<organism evidence="4 5">
    <name type="scientific">Staphylococcus carnosus (strain TM300)</name>
    <dbReference type="NCBI Taxonomy" id="396513"/>
    <lineage>
        <taxon>Bacteria</taxon>
        <taxon>Bacillati</taxon>
        <taxon>Bacillota</taxon>
        <taxon>Bacilli</taxon>
        <taxon>Bacillales</taxon>
        <taxon>Staphylococcaceae</taxon>
        <taxon>Staphylococcus</taxon>
    </lineage>
</organism>
<keyword evidence="5" id="KW-1185">Reference proteome</keyword>
<feature type="transmembrane region" description="Helical" evidence="2">
    <location>
        <begin position="178"/>
        <end position="195"/>
    </location>
</feature>
<dbReference type="InterPro" id="IPR003675">
    <property type="entry name" value="Rce1/LyrA-like_dom"/>
</dbReference>
<feature type="compositionally biased region" description="Basic and acidic residues" evidence="1">
    <location>
        <begin position="326"/>
        <end position="336"/>
    </location>
</feature>
<dbReference type="Pfam" id="PF02517">
    <property type="entry name" value="Rce1-like"/>
    <property type="match status" value="1"/>
</dbReference>
<dbReference type="eggNOG" id="COG1266">
    <property type="taxonomic scope" value="Bacteria"/>
</dbReference>
<dbReference type="SUPFAM" id="SSF103473">
    <property type="entry name" value="MFS general substrate transporter"/>
    <property type="match status" value="1"/>
</dbReference>
<evidence type="ECO:0000256" key="2">
    <source>
        <dbReference type="SAM" id="Phobius"/>
    </source>
</evidence>
<keyword evidence="2" id="KW-0812">Transmembrane</keyword>
<dbReference type="EMBL" id="AM295250">
    <property type="protein sequence ID" value="CAL28737.1"/>
    <property type="molecule type" value="Genomic_DNA"/>
</dbReference>
<dbReference type="Proteomes" id="UP000000444">
    <property type="component" value="Chromosome"/>
</dbReference>
<dbReference type="BioCyc" id="SCAR396513:SCA_RS09300-MONOMER"/>
<feature type="domain" description="CAAX prenyl protease 2/Lysostaphin resistance protein A-like" evidence="3">
    <location>
        <begin position="119"/>
        <end position="215"/>
    </location>
</feature>
<evidence type="ECO:0000313" key="4">
    <source>
        <dbReference type="EMBL" id="CAL28737.1"/>
    </source>
</evidence>
<dbReference type="GeneID" id="93794288"/>
<feature type="transmembrane region" description="Helical" evidence="2">
    <location>
        <begin position="82"/>
        <end position="104"/>
    </location>
</feature>
<feature type="transmembrane region" description="Helical" evidence="2">
    <location>
        <begin position="116"/>
        <end position="138"/>
    </location>
</feature>
<dbReference type="InterPro" id="IPR036259">
    <property type="entry name" value="MFS_trans_sf"/>
</dbReference>
<feature type="region of interest" description="Disordered" evidence="1">
    <location>
        <begin position="273"/>
        <end position="358"/>
    </location>
</feature>
<evidence type="ECO:0000259" key="3">
    <source>
        <dbReference type="Pfam" id="PF02517"/>
    </source>
</evidence>
<dbReference type="OrthoDB" id="2413325at2"/>
<dbReference type="GO" id="GO:0004175">
    <property type="term" value="F:endopeptidase activity"/>
    <property type="evidence" value="ECO:0007669"/>
    <property type="project" value="UniProtKB-ARBA"/>
</dbReference>
<dbReference type="KEGG" id="sca:SCA_1832"/>
<dbReference type="HOGENOM" id="CLU_046135_0_0_9"/>